<accession>A0A1E3KYN4</accession>
<feature type="transmembrane region" description="Helical" evidence="1">
    <location>
        <begin position="34"/>
        <end position="54"/>
    </location>
</feature>
<comment type="caution">
    <text evidence="2">The sequence shown here is derived from an EMBL/GenBank/DDBJ whole genome shotgun (WGS) entry which is preliminary data.</text>
</comment>
<dbReference type="STRING" id="1886670.PTI45_04424"/>
<feature type="transmembrane region" description="Helical" evidence="1">
    <location>
        <begin position="61"/>
        <end position="80"/>
    </location>
</feature>
<evidence type="ECO:0000313" key="2">
    <source>
        <dbReference type="EMBL" id="ODP26584.1"/>
    </source>
</evidence>
<keyword evidence="1" id="KW-0472">Membrane</keyword>
<feature type="transmembrane region" description="Helical" evidence="1">
    <location>
        <begin position="9"/>
        <end position="28"/>
    </location>
</feature>
<dbReference type="AlphaFoldDB" id="A0A1E3KYN4"/>
<evidence type="ECO:0000313" key="3">
    <source>
        <dbReference type="Proteomes" id="UP000094578"/>
    </source>
</evidence>
<feature type="transmembrane region" description="Helical" evidence="1">
    <location>
        <begin position="92"/>
        <end position="116"/>
    </location>
</feature>
<keyword evidence="1" id="KW-0812">Transmembrane</keyword>
<keyword evidence="1" id="KW-1133">Transmembrane helix</keyword>
<reference evidence="2 3" key="1">
    <citation type="submission" date="2016-08" db="EMBL/GenBank/DDBJ databases">
        <title>Genome sequencing of Paenibacillus sp. TI45-13ar, isolated from Korean traditional nuruk.</title>
        <authorList>
            <person name="Kim S.-J."/>
        </authorList>
    </citation>
    <scope>NUCLEOTIDE SEQUENCE [LARGE SCALE GENOMIC DNA]</scope>
    <source>
        <strain evidence="2 3">TI45-13ar</strain>
    </source>
</reference>
<dbReference type="EMBL" id="MDER01000086">
    <property type="protein sequence ID" value="ODP26584.1"/>
    <property type="molecule type" value="Genomic_DNA"/>
</dbReference>
<feature type="transmembrane region" description="Helical" evidence="1">
    <location>
        <begin position="165"/>
        <end position="190"/>
    </location>
</feature>
<sequence length="206" mass="23059">MLNMSSRSYIIFTLVINGLIPWGVYVWLSPYVGGLAALSIATLIPLVDNIFHFAKHRTLDVFGGLMLMTFILSFVMILLGGSEKILLLRESMITGVVGIVFLGSLCAGKPLIYYIASRFATITHFEQKWEYAYFRKVIRNITLIWGVLLVLEACTKIVMVNELSVMQVLALSSIVSYSFIGVAIGATILYRRRSAVHMKHLQQSMS</sequence>
<dbReference type="RefSeq" id="WP_241669411.1">
    <property type="nucleotide sequence ID" value="NZ_MDER01000086.1"/>
</dbReference>
<dbReference type="NCBIfam" id="NF041646">
    <property type="entry name" value="VC0807_fam"/>
    <property type="match status" value="1"/>
</dbReference>
<gene>
    <name evidence="2" type="ORF">PTI45_04424</name>
</gene>
<protein>
    <recommendedName>
        <fullName evidence="4">Intracellular septation protein A</fullName>
    </recommendedName>
</protein>
<organism evidence="2 3">
    <name type="scientific">Paenibacillus nuruki</name>
    <dbReference type="NCBI Taxonomy" id="1886670"/>
    <lineage>
        <taxon>Bacteria</taxon>
        <taxon>Bacillati</taxon>
        <taxon>Bacillota</taxon>
        <taxon>Bacilli</taxon>
        <taxon>Bacillales</taxon>
        <taxon>Paenibacillaceae</taxon>
        <taxon>Paenibacillus</taxon>
    </lineage>
</organism>
<feature type="transmembrane region" description="Helical" evidence="1">
    <location>
        <begin position="137"/>
        <end position="159"/>
    </location>
</feature>
<keyword evidence="3" id="KW-1185">Reference proteome</keyword>
<evidence type="ECO:0008006" key="4">
    <source>
        <dbReference type="Google" id="ProtNLM"/>
    </source>
</evidence>
<proteinExistence type="predicted"/>
<name>A0A1E3KYN4_9BACL</name>
<evidence type="ECO:0000256" key="1">
    <source>
        <dbReference type="SAM" id="Phobius"/>
    </source>
</evidence>
<dbReference type="Proteomes" id="UP000094578">
    <property type="component" value="Unassembled WGS sequence"/>
</dbReference>